<evidence type="ECO:0008006" key="7">
    <source>
        <dbReference type="Google" id="ProtNLM"/>
    </source>
</evidence>
<organism evidence="5 6">
    <name type="scientific">Ciona intestinalis</name>
    <name type="common">Transparent sea squirt</name>
    <name type="synonym">Ascidia intestinalis</name>
    <dbReference type="NCBI Taxonomy" id="7719"/>
    <lineage>
        <taxon>Eukaryota</taxon>
        <taxon>Metazoa</taxon>
        <taxon>Chordata</taxon>
        <taxon>Tunicata</taxon>
        <taxon>Ascidiacea</taxon>
        <taxon>Phlebobranchia</taxon>
        <taxon>Cionidae</taxon>
        <taxon>Ciona</taxon>
    </lineage>
</organism>
<evidence type="ECO:0000256" key="2">
    <source>
        <dbReference type="SAM" id="MobiDB-lite"/>
    </source>
</evidence>
<dbReference type="PANTHER" id="PTHR15696">
    <property type="entry name" value="SMG-7 SUPPRESSOR WITH MORPHOLOGICAL EFFECT ON GENITALIA PROTEIN 7"/>
    <property type="match status" value="1"/>
</dbReference>
<proteinExistence type="predicted"/>
<dbReference type="InterPro" id="IPR018834">
    <property type="entry name" value="DNA/RNA-bd_Est1-type"/>
</dbReference>
<dbReference type="PANTHER" id="PTHR15696:SF0">
    <property type="entry name" value="TELOMERASE-BINDING PROTEIN EST1A"/>
    <property type="match status" value="1"/>
</dbReference>
<dbReference type="Ensembl" id="ENSCINT00000030470.1">
    <property type="protein sequence ID" value="ENSCINP00000036475.1"/>
    <property type="gene ID" value="ENSCING00000019630.1"/>
</dbReference>
<dbReference type="Pfam" id="PF10374">
    <property type="entry name" value="EST1"/>
    <property type="match status" value="1"/>
</dbReference>
<feature type="region of interest" description="Disordered" evidence="2">
    <location>
        <begin position="123"/>
        <end position="176"/>
    </location>
</feature>
<reference evidence="5" key="4">
    <citation type="submission" date="2025-09" db="UniProtKB">
        <authorList>
            <consortium name="Ensembl"/>
        </authorList>
    </citation>
    <scope>IDENTIFICATION</scope>
</reference>
<evidence type="ECO:0000313" key="5">
    <source>
        <dbReference type="Ensembl" id="ENSCINP00000036475.1"/>
    </source>
</evidence>
<dbReference type="Proteomes" id="UP000008144">
    <property type="component" value="Chromosome 2"/>
</dbReference>
<dbReference type="EMBL" id="EAAA01001506">
    <property type="status" value="NOT_ANNOTATED_CDS"/>
    <property type="molecule type" value="Genomic_DNA"/>
</dbReference>
<protein>
    <recommendedName>
        <fullName evidence="7">DNA/RNA-binding domain-containing protein</fullName>
    </recommendedName>
</protein>
<sequence length="176" mass="19990">MLRNPTVARSVHKQAGKRTKFAIMSVQRSLICLGDITRYKENANDSNNFGRARNWYMQARALEPRNGRPYNQLAILAVRTRRKLDAVYYYARSLATIGNPILTARESLIALFDDARRKLEYTRRKEGSKNQKTTVSDQENKATKSKGNNPMQIWCKPGSHHPQESSASSKTSATSK</sequence>
<dbReference type="InterPro" id="IPR045153">
    <property type="entry name" value="Est1/Ebs1-like"/>
</dbReference>
<dbReference type="GO" id="GO:0000184">
    <property type="term" value="P:nuclear-transcribed mRNA catabolic process, nonsense-mediated decay"/>
    <property type="evidence" value="ECO:0007669"/>
    <property type="project" value="UniProtKB-KW"/>
</dbReference>
<keyword evidence="1" id="KW-0866">Nonsense-mediated mRNA decay</keyword>
<dbReference type="Gene3D" id="1.25.40.10">
    <property type="entry name" value="Tetratricopeptide repeat domain"/>
    <property type="match status" value="1"/>
</dbReference>
<dbReference type="InterPro" id="IPR019458">
    <property type="entry name" value="Est1-like_N"/>
</dbReference>
<dbReference type="InParanoid" id="H2Y3J0"/>
<dbReference type="GeneTree" id="ENSGT00940000155300"/>
<reference evidence="6" key="1">
    <citation type="journal article" date="2002" name="Science">
        <title>The draft genome of Ciona intestinalis: insights into chordate and vertebrate origins.</title>
        <authorList>
            <person name="Dehal P."/>
            <person name="Satou Y."/>
            <person name="Campbell R.K."/>
            <person name="Chapman J."/>
            <person name="Degnan B."/>
            <person name="De Tomaso A."/>
            <person name="Davidson B."/>
            <person name="Di Gregorio A."/>
            <person name="Gelpke M."/>
            <person name="Goodstein D.M."/>
            <person name="Harafuji N."/>
            <person name="Hastings K.E."/>
            <person name="Ho I."/>
            <person name="Hotta K."/>
            <person name="Huang W."/>
            <person name="Kawashima T."/>
            <person name="Lemaire P."/>
            <person name="Martinez D."/>
            <person name="Meinertzhagen I.A."/>
            <person name="Necula S."/>
            <person name="Nonaka M."/>
            <person name="Putnam N."/>
            <person name="Rash S."/>
            <person name="Saiga H."/>
            <person name="Satake M."/>
            <person name="Terry A."/>
            <person name="Yamada L."/>
            <person name="Wang H.G."/>
            <person name="Awazu S."/>
            <person name="Azumi K."/>
            <person name="Boore J."/>
            <person name="Branno M."/>
            <person name="Chin-Bow S."/>
            <person name="DeSantis R."/>
            <person name="Doyle S."/>
            <person name="Francino P."/>
            <person name="Keys D.N."/>
            <person name="Haga S."/>
            <person name="Hayashi H."/>
            <person name="Hino K."/>
            <person name="Imai K.S."/>
            <person name="Inaba K."/>
            <person name="Kano S."/>
            <person name="Kobayashi K."/>
            <person name="Kobayashi M."/>
            <person name="Lee B.I."/>
            <person name="Makabe K.W."/>
            <person name="Manohar C."/>
            <person name="Matassi G."/>
            <person name="Medina M."/>
            <person name="Mochizuki Y."/>
            <person name="Mount S."/>
            <person name="Morishita T."/>
            <person name="Miura S."/>
            <person name="Nakayama A."/>
            <person name="Nishizaka S."/>
            <person name="Nomoto H."/>
            <person name="Ohta F."/>
            <person name="Oishi K."/>
            <person name="Rigoutsos I."/>
            <person name="Sano M."/>
            <person name="Sasaki A."/>
            <person name="Sasakura Y."/>
            <person name="Shoguchi E."/>
            <person name="Shin-i T."/>
            <person name="Spagnuolo A."/>
            <person name="Stainier D."/>
            <person name="Suzuki M.M."/>
            <person name="Tassy O."/>
            <person name="Takatori N."/>
            <person name="Tokuoka M."/>
            <person name="Yagi K."/>
            <person name="Yoshizaki F."/>
            <person name="Wada S."/>
            <person name="Zhang C."/>
            <person name="Hyatt P.D."/>
            <person name="Larimer F."/>
            <person name="Detter C."/>
            <person name="Doggett N."/>
            <person name="Glavina T."/>
            <person name="Hawkins T."/>
            <person name="Richardson P."/>
            <person name="Lucas S."/>
            <person name="Kohara Y."/>
            <person name="Levine M."/>
            <person name="Satoh N."/>
            <person name="Rokhsar D.S."/>
        </authorList>
    </citation>
    <scope>NUCLEOTIDE SEQUENCE [LARGE SCALE GENOMIC DNA]</scope>
</reference>
<feature type="domain" description="Telomerase activating protein Est1-like N-terminal" evidence="4">
    <location>
        <begin position="11"/>
        <end position="43"/>
    </location>
</feature>
<evidence type="ECO:0000259" key="4">
    <source>
        <dbReference type="Pfam" id="PF10374"/>
    </source>
</evidence>
<feature type="domain" description="DNA/RNA-binding" evidence="3">
    <location>
        <begin position="52"/>
        <end position="140"/>
    </location>
</feature>
<feature type="compositionally biased region" description="Low complexity" evidence="2">
    <location>
        <begin position="165"/>
        <end position="176"/>
    </location>
</feature>
<evidence type="ECO:0000256" key="1">
    <source>
        <dbReference type="ARBA" id="ARBA00023161"/>
    </source>
</evidence>
<dbReference type="HOGENOM" id="CLU_1528517_0_0_1"/>
<evidence type="ECO:0000259" key="3">
    <source>
        <dbReference type="Pfam" id="PF10373"/>
    </source>
</evidence>
<dbReference type="STRING" id="7719.ENSCINP00000036475"/>
<dbReference type="SUPFAM" id="SSF48452">
    <property type="entry name" value="TPR-like"/>
    <property type="match status" value="1"/>
</dbReference>
<dbReference type="Pfam" id="PF10373">
    <property type="entry name" value="EST1_DNA_bind"/>
    <property type="match status" value="1"/>
</dbReference>
<keyword evidence="6" id="KW-1185">Reference proteome</keyword>
<name>H2Y3J0_CIOIN</name>
<dbReference type="AlphaFoldDB" id="H2Y3J0"/>
<reference evidence="5" key="2">
    <citation type="journal article" date="2008" name="Genome Biol.">
        <title>Improved genome assembly and evidence-based global gene model set for the chordate Ciona intestinalis: new insight into intron and operon populations.</title>
        <authorList>
            <person name="Satou Y."/>
            <person name="Mineta K."/>
            <person name="Ogasawara M."/>
            <person name="Sasakura Y."/>
            <person name="Shoguchi E."/>
            <person name="Ueno K."/>
            <person name="Yamada L."/>
            <person name="Matsumoto J."/>
            <person name="Wasserscheid J."/>
            <person name="Dewar K."/>
            <person name="Wiley G.B."/>
            <person name="Macmil S.L."/>
            <person name="Roe B.A."/>
            <person name="Zeller R.W."/>
            <person name="Hastings K.E."/>
            <person name="Lemaire P."/>
            <person name="Lindquist E."/>
            <person name="Endo T."/>
            <person name="Hotta K."/>
            <person name="Inaba K."/>
        </authorList>
    </citation>
    <scope>NUCLEOTIDE SEQUENCE [LARGE SCALE GENOMIC DNA]</scope>
    <source>
        <strain evidence="5">wild type</strain>
    </source>
</reference>
<accession>H2Y3J0</accession>
<reference evidence="5" key="3">
    <citation type="submission" date="2025-08" db="UniProtKB">
        <authorList>
            <consortium name="Ensembl"/>
        </authorList>
    </citation>
    <scope>IDENTIFICATION</scope>
</reference>
<evidence type="ECO:0000313" key="6">
    <source>
        <dbReference type="Proteomes" id="UP000008144"/>
    </source>
</evidence>
<dbReference type="InterPro" id="IPR011990">
    <property type="entry name" value="TPR-like_helical_dom_sf"/>
</dbReference>